<dbReference type="Pfam" id="PF12539">
    <property type="entry name" value="Csm1"/>
    <property type="match status" value="1"/>
</dbReference>
<dbReference type="InterPro" id="IPR038608">
    <property type="entry name" value="Csm1/Pcs1_C_sf"/>
</dbReference>
<feature type="compositionally biased region" description="Polar residues" evidence="2">
    <location>
        <begin position="114"/>
        <end position="125"/>
    </location>
</feature>
<name>A0A8H6KR82_9PEZI</name>
<dbReference type="InterPro" id="IPR040349">
    <property type="entry name" value="Csm1/Pcs1"/>
</dbReference>
<dbReference type="InterPro" id="IPR020981">
    <property type="entry name" value="Csm1/Pcs1_C"/>
</dbReference>
<feature type="coiled-coil region" evidence="1">
    <location>
        <begin position="297"/>
        <end position="331"/>
    </location>
</feature>
<dbReference type="PANTHER" id="PTHR28006:SF1">
    <property type="entry name" value="MONOPOLIN COMPLEX SUBUNIT CSM1"/>
    <property type="match status" value="1"/>
</dbReference>
<sequence>MSRSARPVRLLALVDSDSDELSELSAKVGTNISAENREMAPTKKARGRPPANKVTKPTKKPARRTGGKLPAVTISAVKDAVEESIRVDAKSTKRGRNPKQSDDEDDLNEDDEQNPVSPATKNTAQARDGLKSAAATREHEEEEEVPESASRPTRSLPAKRGRRPGKKSTGNDSEVPETQLAATMDLDHQDDQIENLPAPKQPERQVSQTLSRLDSDAGEVQLRRRLGEMTRKYESLELKYRDLRDVGITAAERNFDKLRKETEGRDRAATELIASLKADLATQRILAKEGQQNKKKLDEVETKVTELTVSLTEAKQEIKSLSTKLAASRSAEAAATAKVPKVPGSAVKGGTAASRAISTATSDAMQTAQFKEDLYGDLTGLIVRIVKRDSSGQVFDCIQTGRNGTLHFKLEVETESSGDSYEEAHFTYKPQLDENRDRDLIDLLPDFLTEEIEFSRPHAAKFYSRVTKSLME</sequence>
<dbReference type="GO" id="GO:0045144">
    <property type="term" value="P:meiotic sister chromatid segregation"/>
    <property type="evidence" value="ECO:0007669"/>
    <property type="project" value="TreeGrafter"/>
</dbReference>
<dbReference type="GO" id="GO:0072686">
    <property type="term" value="C:mitotic spindle"/>
    <property type="evidence" value="ECO:0007669"/>
    <property type="project" value="TreeGrafter"/>
</dbReference>
<dbReference type="GO" id="GO:0005730">
    <property type="term" value="C:nucleolus"/>
    <property type="evidence" value="ECO:0007669"/>
    <property type="project" value="TreeGrafter"/>
</dbReference>
<dbReference type="GO" id="GO:0034506">
    <property type="term" value="C:chromosome, centromeric core domain"/>
    <property type="evidence" value="ECO:0007669"/>
    <property type="project" value="TreeGrafter"/>
</dbReference>
<dbReference type="GO" id="GO:1990644">
    <property type="term" value="F:microtubule site clamp"/>
    <property type="evidence" value="ECO:0007669"/>
    <property type="project" value="TreeGrafter"/>
</dbReference>
<gene>
    <name evidence="4" type="ORF">CMUS01_05484</name>
</gene>
<reference evidence="4" key="1">
    <citation type="journal article" date="2020" name="Phytopathology">
        <title>Genome Sequence Resources of Colletotrichum truncatum, C. plurivorum, C. musicola, and C. sojae: Four Species Pathogenic to Soybean (Glycine max).</title>
        <authorList>
            <person name="Rogerio F."/>
            <person name="Boufleur T.R."/>
            <person name="Ciampi-Guillardi M."/>
            <person name="Sukno S.A."/>
            <person name="Thon M.R."/>
            <person name="Massola Junior N.S."/>
            <person name="Baroncelli R."/>
        </authorList>
    </citation>
    <scope>NUCLEOTIDE SEQUENCE</scope>
    <source>
        <strain evidence="4">LFN0074</strain>
    </source>
</reference>
<comment type="caution">
    <text evidence="4">The sequence shown here is derived from an EMBL/GenBank/DDBJ whole genome shotgun (WGS) entry which is preliminary data.</text>
</comment>
<dbReference type="Proteomes" id="UP000639643">
    <property type="component" value="Unassembled WGS sequence"/>
</dbReference>
<dbReference type="CDD" id="cd23787">
    <property type="entry name" value="RWD_CSM1"/>
    <property type="match status" value="1"/>
</dbReference>
<feature type="coiled-coil region" evidence="1">
    <location>
        <begin position="219"/>
        <end position="246"/>
    </location>
</feature>
<feature type="compositionally biased region" description="Basic residues" evidence="2">
    <location>
        <begin position="157"/>
        <end position="166"/>
    </location>
</feature>
<dbReference type="OrthoDB" id="2431049at2759"/>
<keyword evidence="1" id="KW-0175">Coiled coil</keyword>
<evidence type="ECO:0000313" key="4">
    <source>
        <dbReference type="EMBL" id="KAF6836227.1"/>
    </source>
</evidence>
<evidence type="ECO:0000259" key="3">
    <source>
        <dbReference type="Pfam" id="PF12539"/>
    </source>
</evidence>
<feature type="compositionally biased region" description="Acidic residues" evidence="2">
    <location>
        <begin position="102"/>
        <end position="113"/>
    </location>
</feature>
<evidence type="ECO:0000256" key="1">
    <source>
        <dbReference type="SAM" id="Coils"/>
    </source>
</evidence>
<keyword evidence="5" id="KW-1185">Reference proteome</keyword>
<feature type="compositionally biased region" description="Basic residues" evidence="2">
    <location>
        <begin position="56"/>
        <end position="66"/>
    </location>
</feature>
<dbReference type="EMBL" id="WIGM01000163">
    <property type="protein sequence ID" value="KAF6836227.1"/>
    <property type="molecule type" value="Genomic_DNA"/>
</dbReference>
<accession>A0A8H6KR82</accession>
<dbReference type="PANTHER" id="PTHR28006">
    <property type="entry name" value="MONOPOLIN COMPLEX SUBUNIT CSM1"/>
    <property type="match status" value="1"/>
</dbReference>
<evidence type="ECO:0000256" key="2">
    <source>
        <dbReference type="SAM" id="MobiDB-lite"/>
    </source>
</evidence>
<dbReference type="GO" id="GO:0051315">
    <property type="term" value="P:attachment of mitotic spindle microtubules to kinetochore"/>
    <property type="evidence" value="ECO:0007669"/>
    <property type="project" value="TreeGrafter"/>
</dbReference>
<dbReference type="FunFam" id="3.90.1150.80:FF:000001">
    <property type="entry name" value="Chromosome segregation protein (Pcs1)"/>
    <property type="match status" value="1"/>
</dbReference>
<organism evidence="4 5">
    <name type="scientific">Colletotrichum musicola</name>
    <dbReference type="NCBI Taxonomy" id="2175873"/>
    <lineage>
        <taxon>Eukaryota</taxon>
        <taxon>Fungi</taxon>
        <taxon>Dikarya</taxon>
        <taxon>Ascomycota</taxon>
        <taxon>Pezizomycotina</taxon>
        <taxon>Sordariomycetes</taxon>
        <taxon>Hypocreomycetidae</taxon>
        <taxon>Glomerellales</taxon>
        <taxon>Glomerellaceae</taxon>
        <taxon>Colletotrichum</taxon>
        <taxon>Colletotrichum orchidearum species complex</taxon>
    </lineage>
</organism>
<feature type="region of interest" description="Disordered" evidence="2">
    <location>
        <begin position="29"/>
        <end position="215"/>
    </location>
</feature>
<dbReference type="Gene3D" id="3.90.1150.80">
    <property type="match status" value="1"/>
</dbReference>
<feature type="compositionally biased region" description="Basic and acidic residues" evidence="2">
    <location>
        <begin position="79"/>
        <end position="91"/>
    </location>
</feature>
<evidence type="ECO:0000313" key="5">
    <source>
        <dbReference type="Proteomes" id="UP000639643"/>
    </source>
</evidence>
<dbReference type="GO" id="GO:0033551">
    <property type="term" value="C:monopolin complex"/>
    <property type="evidence" value="ECO:0007669"/>
    <property type="project" value="InterPro"/>
</dbReference>
<dbReference type="AlphaFoldDB" id="A0A8H6KR82"/>
<proteinExistence type="predicted"/>
<protein>
    <submittedName>
        <fullName evidence="4">Chromosome segregation protein</fullName>
    </submittedName>
</protein>
<feature type="domain" description="Monopolin complex subunit Csm1/Pcs1 C-terminal" evidence="3">
    <location>
        <begin position="369"/>
        <end position="456"/>
    </location>
</feature>